<feature type="region of interest" description="Disordered" evidence="2">
    <location>
        <begin position="1"/>
        <end position="44"/>
    </location>
</feature>
<evidence type="ECO:0000313" key="4">
    <source>
        <dbReference type="Proteomes" id="UP001596118"/>
    </source>
</evidence>
<keyword evidence="4" id="KW-1185">Reference proteome</keyword>
<proteinExistence type="predicted"/>
<dbReference type="SUPFAM" id="SSF57997">
    <property type="entry name" value="Tropomyosin"/>
    <property type="match status" value="1"/>
</dbReference>
<sequence length="330" mass="35119">MSDSDGGGTVEESVDGTTGGGDGVDAADSGSDGRGAASVTDLTGDLTEIRSAIADLRETTDRLDGSVDSVRSEVESLRSSVDGDVEDLRERFVRLYRDLEGKAEADHDHPETAERLEAVAADAASAAERLDGVETRVESLGDGLSRLDETVATVESDLDGIDDRVASAEGRLSDTADRLADTEERLSAAEDRLADLASAGEDRSEKLSRVASAVVRAQREIRAVRRDRADRERLDAILRTANRHGVKKADCGGCGNTVRLSLLSTPECPYCESQFDDLDPAKRFYRRSTLTVDDRPALEGDVPSAADGGRAGEGIDRDDGTTDESGRDGR</sequence>
<organism evidence="3 4">
    <name type="scientific">Halorubrum rubrum</name>
    <dbReference type="NCBI Taxonomy" id="1126240"/>
    <lineage>
        <taxon>Archaea</taxon>
        <taxon>Methanobacteriati</taxon>
        <taxon>Methanobacteriota</taxon>
        <taxon>Stenosarchaea group</taxon>
        <taxon>Halobacteria</taxon>
        <taxon>Halobacteriales</taxon>
        <taxon>Haloferacaceae</taxon>
        <taxon>Halorubrum</taxon>
    </lineage>
</organism>
<dbReference type="RefSeq" id="WP_256413231.1">
    <property type="nucleotide sequence ID" value="NZ_JANHDM010000019.1"/>
</dbReference>
<feature type="compositionally biased region" description="Basic and acidic residues" evidence="2">
    <location>
        <begin position="313"/>
        <end position="330"/>
    </location>
</feature>
<keyword evidence="1" id="KW-0175">Coiled coil</keyword>
<accession>A0ABD5R3T8</accession>
<feature type="coiled-coil region" evidence="1">
    <location>
        <begin position="165"/>
        <end position="199"/>
    </location>
</feature>
<protein>
    <recommendedName>
        <fullName evidence="5">t-SNARE coiled-coil homology domain-containing protein</fullName>
    </recommendedName>
</protein>
<dbReference type="Proteomes" id="UP001596118">
    <property type="component" value="Unassembled WGS sequence"/>
</dbReference>
<evidence type="ECO:0000256" key="2">
    <source>
        <dbReference type="SAM" id="MobiDB-lite"/>
    </source>
</evidence>
<gene>
    <name evidence="3" type="ORF">ACFPM1_12465</name>
</gene>
<dbReference type="EMBL" id="JBHSKY010000014">
    <property type="protein sequence ID" value="MFC5279563.1"/>
    <property type="molecule type" value="Genomic_DNA"/>
</dbReference>
<dbReference type="AlphaFoldDB" id="A0ABD5R3T8"/>
<name>A0ABD5R3T8_9EURY</name>
<evidence type="ECO:0000313" key="3">
    <source>
        <dbReference type="EMBL" id="MFC5279563.1"/>
    </source>
</evidence>
<feature type="compositionally biased region" description="Low complexity" evidence="2">
    <location>
        <begin position="24"/>
        <end position="39"/>
    </location>
</feature>
<dbReference type="Gene3D" id="1.10.287.1490">
    <property type="match status" value="1"/>
</dbReference>
<comment type="caution">
    <text evidence="3">The sequence shown here is derived from an EMBL/GenBank/DDBJ whole genome shotgun (WGS) entry which is preliminary data.</text>
</comment>
<evidence type="ECO:0008006" key="5">
    <source>
        <dbReference type="Google" id="ProtNLM"/>
    </source>
</evidence>
<evidence type="ECO:0000256" key="1">
    <source>
        <dbReference type="SAM" id="Coils"/>
    </source>
</evidence>
<reference evidence="3 4" key="1">
    <citation type="journal article" date="2019" name="Int. J. Syst. Evol. Microbiol.">
        <title>The Global Catalogue of Microorganisms (GCM) 10K type strain sequencing project: providing services to taxonomists for standard genome sequencing and annotation.</title>
        <authorList>
            <consortium name="The Broad Institute Genomics Platform"/>
            <consortium name="The Broad Institute Genome Sequencing Center for Infectious Disease"/>
            <person name="Wu L."/>
            <person name="Ma J."/>
        </authorList>
    </citation>
    <scope>NUCLEOTIDE SEQUENCE [LARGE SCALE GENOMIC DNA]</scope>
    <source>
        <strain evidence="3 4">CGMCC 1.12124</strain>
    </source>
</reference>
<feature type="region of interest" description="Disordered" evidence="2">
    <location>
        <begin position="290"/>
        <end position="330"/>
    </location>
</feature>